<dbReference type="InterPro" id="IPR050091">
    <property type="entry name" value="PKS_NRPS_Biosynth_Enz"/>
</dbReference>
<dbReference type="RefSeq" id="WP_209446832.1">
    <property type="nucleotide sequence ID" value="NZ_SRID01000766.1"/>
</dbReference>
<evidence type="ECO:0000313" key="5">
    <source>
        <dbReference type="EMBL" id="TGA83134.1"/>
    </source>
</evidence>
<dbReference type="Gene3D" id="3.10.129.110">
    <property type="entry name" value="Polyketide synthase dehydratase"/>
    <property type="match status" value="1"/>
</dbReference>
<evidence type="ECO:0000313" key="6">
    <source>
        <dbReference type="Proteomes" id="UP000297948"/>
    </source>
</evidence>
<feature type="region of interest" description="N-terminal hotdog fold" evidence="3">
    <location>
        <begin position="43"/>
        <end position="171"/>
    </location>
</feature>
<dbReference type="InterPro" id="IPR020807">
    <property type="entry name" value="PKS_DH"/>
</dbReference>
<evidence type="ECO:0000256" key="2">
    <source>
        <dbReference type="ARBA" id="ARBA00023268"/>
    </source>
</evidence>
<dbReference type="InterPro" id="IPR049900">
    <property type="entry name" value="PKS_mFAS_DH"/>
</dbReference>
<comment type="caution">
    <text evidence="5">The sequence shown here is derived from an EMBL/GenBank/DDBJ whole genome shotgun (WGS) entry which is preliminary data.</text>
</comment>
<feature type="domain" description="PKS/mFAS DH" evidence="4">
    <location>
        <begin position="43"/>
        <end position="257"/>
    </location>
</feature>
<evidence type="ECO:0000256" key="3">
    <source>
        <dbReference type="PROSITE-ProRule" id="PRU01363"/>
    </source>
</evidence>
<dbReference type="InterPro" id="IPR049551">
    <property type="entry name" value="PKS_DH_C"/>
</dbReference>
<feature type="region of interest" description="C-terminal hotdog fold" evidence="3">
    <location>
        <begin position="186"/>
        <end position="257"/>
    </location>
</feature>
<dbReference type="Pfam" id="PF14765">
    <property type="entry name" value="PS-DH"/>
    <property type="match status" value="1"/>
</dbReference>
<feature type="non-terminal residue" evidence="5">
    <location>
        <position position="1"/>
    </location>
</feature>
<dbReference type="EMBL" id="SRID01000766">
    <property type="protein sequence ID" value="TGA83134.1"/>
    <property type="molecule type" value="Genomic_DNA"/>
</dbReference>
<reference evidence="5 6" key="1">
    <citation type="submission" date="2019-03" db="EMBL/GenBank/DDBJ databases">
        <authorList>
            <person name="Gonzalez-Pimentel J.L."/>
        </authorList>
    </citation>
    <scope>NUCLEOTIDE SEQUENCE [LARGE SCALE GENOMIC DNA]</scope>
    <source>
        <strain evidence="5 6">JCM 31289</strain>
    </source>
</reference>
<dbReference type="PANTHER" id="PTHR43775:SF51">
    <property type="entry name" value="INACTIVE PHENOLPHTHIOCEROL SYNTHESIS POLYKETIDE SYNTHASE TYPE I PKS1-RELATED"/>
    <property type="match status" value="1"/>
</dbReference>
<feature type="non-terminal residue" evidence="5">
    <location>
        <position position="257"/>
    </location>
</feature>
<dbReference type="Pfam" id="PF21089">
    <property type="entry name" value="PKS_DH_N"/>
    <property type="match status" value="1"/>
</dbReference>
<dbReference type="AlphaFoldDB" id="A0A4Z0FKC7"/>
<dbReference type="InterPro" id="IPR042104">
    <property type="entry name" value="PKS_dehydratase_sf"/>
</dbReference>
<feature type="active site" description="Proton donor; for dehydratase activity" evidence="3">
    <location>
        <position position="248"/>
    </location>
</feature>
<dbReference type="PROSITE" id="PS52019">
    <property type="entry name" value="PKS_MFAS_DH"/>
    <property type="match status" value="1"/>
</dbReference>
<gene>
    <name evidence="5" type="ORF">E4099_32565</name>
</gene>
<dbReference type="GO" id="GO:0006633">
    <property type="term" value="P:fatty acid biosynthetic process"/>
    <property type="evidence" value="ECO:0007669"/>
    <property type="project" value="TreeGrafter"/>
</dbReference>
<keyword evidence="6" id="KW-1185">Reference proteome</keyword>
<sequence>TDPAPRTLDLPTYPFQHHDRYWVPEGGPDAGDVAAAGQRSLPHPLLAAVVNLPDGGLVLTGRLPNAGSAGWLAEHVVAGIPLLPGTVLLEWVLRAADEAGCARIEELALQAPLVLPAMGARQVRISVGAADDEGCRTVEVHSRPDRGPDLDTAEAWVCHATGALASESGDAPEHGDASGSWPPAGAEPLDITDFYHHATTAGYDYGPTFRGLTAAWKHGDHILAEATLPTTDTHDHTTHFTIHPALLDTALHPTALH</sequence>
<dbReference type="PANTHER" id="PTHR43775">
    <property type="entry name" value="FATTY ACID SYNTHASE"/>
    <property type="match status" value="1"/>
</dbReference>
<dbReference type="SMART" id="SM00826">
    <property type="entry name" value="PKS_DH"/>
    <property type="match status" value="1"/>
</dbReference>
<protein>
    <submittedName>
        <fullName evidence="5">Polyketide synthase</fullName>
    </submittedName>
</protein>
<accession>A0A4Z0FKC7</accession>
<dbReference type="Proteomes" id="UP000297948">
    <property type="component" value="Unassembled WGS sequence"/>
</dbReference>
<proteinExistence type="predicted"/>
<name>A0A4Z0FKC7_9ACTN</name>
<keyword evidence="1" id="KW-0808">Transferase</keyword>
<organism evidence="5 6">
    <name type="scientific">Streptomyces palmae</name>
    <dbReference type="NCBI Taxonomy" id="1701085"/>
    <lineage>
        <taxon>Bacteria</taxon>
        <taxon>Bacillati</taxon>
        <taxon>Actinomycetota</taxon>
        <taxon>Actinomycetes</taxon>
        <taxon>Kitasatosporales</taxon>
        <taxon>Streptomycetaceae</taxon>
        <taxon>Streptomyces</taxon>
    </lineage>
</organism>
<dbReference type="InterPro" id="IPR049552">
    <property type="entry name" value="PKS_DH_N"/>
</dbReference>
<dbReference type="GO" id="GO:0004312">
    <property type="term" value="F:fatty acid synthase activity"/>
    <property type="evidence" value="ECO:0007669"/>
    <property type="project" value="TreeGrafter"/>
</dbReference>
<evidence type="ECO:0000256" key="1">
    <source>
        <dbReference type="ARBA" id="ARBA00022679"/>
    </source>
</evidence>
<feature type="active site" description="Proton acceptor; for dehydratase activity" evidence="3">
    <location>
        <position position="75"/>
    </location>
</feature>
<keyword evidence="2" id="KW-0511">Multifunctional enzyme</keyword>
<evidence type="ECO:0000259" key="4">
    <source>
        <dbReference type="PROSITE" id="PS52019"/>
    </source>
</evidence>